<evidence type="ECO:0000313" key="2">
    <source>
        <dbReference type="EMBL" id="KAK9665713.1"/>
    </source>
</evidence>
<keyword evidence="3" id="KW-1185">Reference proteome</keyword>
<dbReference type="SMART" id="SM00614">
    <property type="entry name" value="ZnF_BED"/>
    <property type="match status" value="1"/>
</dbReference>
<evidence type="ECO:0000313" key="3">
    <source>
        <dbReference type="Proteomes" id="UP001443914"/>
    </source>
</evidence>
<dbReference type="EMBL" id="JBDFQZ010000014">
    <property type="protein sequence ID" value="KAK9665713.1"/>
    <property type="molecule type" value="Genomic_DNA"/>
</dbReference>
<dbReference type="InterPro" id="IPR036236">
    <property type="entry name" value="Znf_C2H2_sf"/>
</dbReference>
<proteinExistence type="predicted"/>
<dbReference type="PANTHER" id="PTHR46481">
    <property type="entry name" value="ZINC FINGER BED DOMAIN-CONTAINING PROTEIN 4"/>
    <property type="match status" value="1"/>
</dbReference>
<organism evidence="2 3">
    <name type="scientific">Saponaria officinalis</name>
    <name type="common">Common soapwort</name>
    <name type="synonym">Lychnis saponaria</name>
    <dbReference type="NCBI Taxonomy" id="3572"/>
    <lineage>
        <taxon>Eukaryota</taxon>
        <taxon>Viridiplantae</taxon>
        <taxon>Streptophyta</taxon>
        <taxon>Embryophyta</taxon>
        <taxon>Tracheophyta</taxon>
        <taxon>Spermatophyta</taxon>
        <taxon>Magnoliopsida</taxon>
        <taxon>eudicotyledons</taxon>
        <taxon>Gunneridae</taxon>
        <taxon>Pentapetalae</taxon>
        <taxon>Caryophyllales</taxon>
        <taxon>Caryophyllaceae</taxon>
        <taxon>Caryophylleae</taxon>
        <taxon>Saponaria</taxon>
    </lineage>
</organism>
<dbReference type="PANTHER" id="PTHR46481:SF6">
    <property type="entry name" value="ZINC FINGER BED DOMAIN-CONTAINING PROTEIN RICESLEEPER 2-LIKE"/>
    <property type="match status" value="1"/>
</dbReference>
<evidence type="ECO:0000256" key="1">
    <source>
        <dbReference type="SAM" id="MobiDB-lite"/>
    </source>
</evidence>
<evidence type="ECO:0008006" key="4">
    <source>
        <dbReference type="Google" id="ProtNLM"/>
    </source>
</evidence>
<accession>A0AAW1GS05</accession>
<dbReference type="InterPro" id="IPR052035">
    <property type="entry name" value="ZnF_BED_domain_contain"/>
</dbReference>
<protein>
    <recommendedName>
        <fullName evidence="4">BED-type domain-containing protein</fullName>
    </recommendedName>
</protein>
<dbReference type="SUPFAM" id="SSF57667">
    <property type="entry name" value="beta-beta-alpha zinc fingers"/>
    <property type="match status" value="1"/>
</dbReference>
<comment type="caution">
    <text evidence="2">The sequence shown here is derived from an EMBL/GenBank/DDBJ whole genome shotgun (WGS) entry which is preliminary data.</text>
</comment>
<dbReference type="Proteomes" id="UP001443914">
    <property type="component" value="Unassembled WGS sequence"/>
</dbReference>
<name>A0AAW1GS05_SAPOF</name>
<gene>
    <name evidence="2" type="ORF">RND81_14G130400</name>
</gene>
<feature type="region of interest" description="Disordered" evidence="1">
    <location>
        <begin position="60"/>
        <end position="86"/>
    </location>
</feature>
<dbReference type="AlphaFoldDB" id="A0AAW1GS05"/>
<reference evidence="2" key="1">
    <citation type="submission" date="2024-03" db="EMBL/GenBank/DDBJ databases">
        <title>WGS assembly of Saponaria officinalis var. Norfolk2.</title>
        <authorList>
            <person name="Jenkins J."/>
            <person name="Shu S."/>
            <person name="Grimwood J."/>
            <person name="Barry K."/>
            <person name="Goodstein D."/>
            <person name="Schmutz J."/>
            <person name="Leebens-Mack J."/>
            <person name="Osbourn A."/>
        </authorList>
    </citation>
    <scope>NUCLEOTIDE SEQUENCE [LARGE SCALE GENOMIC DNA]</scope>
    <source>
        <strain evidence="2">JIC</strain>
    </source>
</reference>
<sequence length="240" mass="27135">MVLMNQVLIPYHPGLIPDSKLIPSCKSNAFLGGVCFMRGYGFGIRNHTWVMASEQRRVRGRGSSRVPSPLGISSSPGAKVGENVDNSMASSEWRRRKWTSTVWRHYELSDEKNYEDGIPRAICKYCNGGPTYANSSLGTSNFKGHIESCRARNSGTIGEMVLGNEGLLVKKIDQFHYKEKVALAIIRHGYPFTYAEHEGNRDIYLYLKDNVKFMSGNTAKNHCMKIHKREKKTLGKEWVK</sequence>